<dbReference type="NCBIfam" id="NF037959">
    <property type="entry name" value="MFS_SpdSyn"/>
    <property type="match status" value="1"/>
</dbReference>
<protein>
    <submittedName>
        <fullName evidence="6">Fused MFS/spermidine synthase</fullName>
    </submittedName>
</protein>
<dbReference type="InterPro" id="IPR029063">
    <property type="entry name" value="SAM-dependent_MTases_sf"/>
</dbReference>
<dbReference type="SUPFAM" id="SSF53335">
    <property type="entry name" value="S-adenosyl-L-methionine-dependent methyltransferases"/>
    <property type="match status" value="1"/>
</dbReference>
<dbReference type="PANTHER" id="PTHR43317:SF1">
    <property type="entry name" value="THERMOSPERMINE SYNTHASE ACAULIS5"/>
    <property type="match status" value="1"/>
</dbReference>
<dbReference type="PANTHER" id="PTHR43317">
    <property type="entry name" value="THERMOSPERMINE SYNTHASE ACAULIS5"/>
    <property type="match status" value="1"/>
</dbReference>
<dbReference type="CDD" id="cd02440">
    <property type="entry name" value="AdoMet_MTases"/>
    <property type="match status" value="1"/>
</dbReference>
<feature type="domain" description="PABS" evidence="5">
    <location>
        <begin position="93"/>
        <end position="260"/>
    </location>
</feature>
<organism evidence="6 7">
    <name type="scientific">Thermophilibacter provencensis</name>
    <dbReference type="NCBI Taxonomy" id="1852386"/>
    <lineage>
        <taxon>Bacteria</taxon>
        <taxon>Bacillati</taxon>
        <taxon>Actinomycetota</taxon>
        <taxon>Coriobacteriia</taxon>
        <taxon>Coriobacteriales</taxon>
        <taxon>Atopobiaceae</taxon>
        <taxon>Thermophilibacter</taxon>
    </lineage>
</organism>
<dbReference type="RefSeq" id="WP_289510184.1">
    <property type="nucleotide sequence ID" value="NZ_JAUDEA010000001.1"/>
</dbReference>
<dbReference type="PROSITE" id="PS51257">
    <property type="entry name" value="PROKAR_LIPOPROTEIN"/>
    <property type="match status" value="1"/>
</dbReference>
<evidence type="ECO:0000256" key="1">
    <source>
        <dbReference type="ARBA" id="ARBA00007867"/>
    </source>
</evidence>
<reference evidence="6 7" key="1">
    <citation type="submission" date="2023-06" db="EMBL/GenBank/DDBJ databases">
        <title>Identification and characterization of horizontal gene transfer across gut microbiota members of farm animals based on homology search.</title>
        <authorList>
            <person name="Schwarzerova J."/>
            <person name="Nykrynova M."/>
            <person name="Jureckova K."/>
            <person name="Cejkova D."/>
            <person name="Rychlik I."/>
        </authorList>
    </citation>
    <scope>NUCLEOTIDE SEQUENCE [LARGE SCALE GENOMIC DNA]</scope>
    <source>
        <strain evidence="6 7">153_Feed</strain>
    </source>
</reference>
<comment type="similarity">
    <text evidence="1">Belongs to the spermidine/spermine synthase family.</text>
</comment>
<keyword evidence="2 4" id="KW-0808">Transferase</keyword>
<keyword evidence="7" id="KW-1185">Reference proteome</keyword>
<dbReference type="PROSITE" id="PS51006">
    <property type="entry name" value="PABS_2"/>
    <property type="match status" value="1"/>
</dbReference>
<name>A0ABT7V0D5_9ACTN</name>
<evidence type="ECO:0000313" key="7">
    <source>
        <dbReference type="Proteomes" id="UP001529256"/>
    </source>
</evidence>
<evidence type="ECO:0000256" key="4">
    <source>
        <dbReference type="PROSITE-ProRule" id="PRU00354"/>
    </source>
</evidence>
<dbReference type="Pfam" id="PF01564">
    <property type="entry name" value="Spermine_synth"/>
    <property type="match status" value="1"/>
</dbReference>
<evidence type="ECO:0000259" key="5">
    <source>
        <dbReference type="PROSITE" id="PS51006"/>
    </source>
</evidence>
<dbReference type="Gene3D" id="3.40.50.150">
    <property type="entry name" value="Vaccinia Virus protein VP39"/>
    <property type="match status" value="1"/>
</dbReference>
<reference evidence="7" key="2">
    <citation type="submission" date="2023-06" db="EMBL/GenBank/DDBJ databases">
        <title>Identification and characterization of horizontal gene transfer across gut microbiota members of farm animals based on homology search.</title>
        <authorList>
            <person name="Zeman M."/>
            <person name="Kubasova T."/>
            <person name="Jahodarova E."/>
            <person name="Nykrynova M."/>
            <person name="Rychlik I."/>
        </authorList>
    </citation>
    <scope>NUCLEOTIDE SEQUENCE [LARGE SCALE GENOMIC DNA]</scope>
    <source>
        <strain evidence="7">153_Feed</strain>
    </source>
</reference>
<evidence type="ECO:0000313" key="6">
    <source>
        <dbReference type="EMBL" id="MDM8270075.1"/>
    </source>
</evidence>
<reference evidence="6 7" key="3">
    <citation type="submission" date="2023-06" db="EMBL/GenBank/DDBJ databases">
        <authorList>
            <person name="Zeman M."/>
            <person name="Kubasova T."/>
            <person name="Jahodarova E."/>
            <person name="Nykrynova M."/>
            <person name="Rychlik I."/>
        </authorList>
    </citation>
    <scope>NUCLEOTIDE SEQUENCE [LARGE SCALE GENOMIC DNA]</scope>
    <source>
        <strain evidence="6 7">153_Feed</strain>
    </source>
</reference>
<dbReference type="Proteomes" id="UP001529256">
    <property type="component" value="Unassembled WGS sequence"/>
</dbReference>
<evidence type="ECO:0000256" key="3">
    <source>
        <dbReference type="ARBA" id="ARBA00023115"/>
    </source>
</evidence>
<dbReference type="InterPro" id="IPR030374">
    <property type="entry name" value="PABS"/>
</dbReference>
<gene>
    <name evidence="6" type="ORF">QUW25_00020</name>
</gene>
<accession>A0ABT7V0D5</accession>
<feature type="active site" description="Proton acceptor" evidence="4">
    <location>
        <position position="178"/>
    </location>
</feature>
<comment type="caution">
    <text evidence="6">The sequence shown here is derived from an EMBL/GenBank/DDBJ whole genome shotgun (WGS) entry which is preliminary data.</text>
</comment>
<proteinExistence type="inferred from homology"/>
<dbReference type="EMBL" id="JAUDEA010000001">
    <property type="protein sequence ID" value="MDM8270075.1"/>
    <property type="molecule type" value="Genomic_DNA"/>
</dbReference>
<evidence type="ECO:0000256" key="2">
    <source>
        <dbReference type="ARBA" id="ARBA00022679"/>
    </source>
</evidence>
<sequence>MRGRGLHRAGALAAVGVAAAASVACSVSAIGPHVIRTMSGLALVYTIRDEKGARVRVLRTGGVYQSATYLDDRRMEPVFEYYRSFGRLFEIMPTARRVLAIGGGGFAFPKLVASERPSTRVDVVEIDPAVIRAARRWFFLDEAVSLARASGGDLRVFCDDGRAFLDRGAGPYDAIVLDAFVGAEPVRSLATLEALRAARGSLVPGGVLLANVVSCDGGADVSFLRSFVATANVAFSNVKIALATDDEHAAEDNYLVVASDAPIDLPDAIPYDAEFLGPVLMDERDTQL</sequence>
<keyword evidence="3 4" id="KW-0620">Polyamine biosynthesis</keyword>